<sequence>MSTAAVLQPSTVDPTVVEPTVVEVGQEKQEIGIAAHRESLTDNDKEGIVESKVERRVKAGVFGSYPTAATGVTFNITNKTYHTFSWGSKSFNQSEWRDTAPDYINSQGSASWTIWPSGDSYTYSGWITYVLDGTDGDLKWTWDDSYSGGVDAEGYGQGTLGTRVDLWETGWTYYNRTGNFTINYEIRYY</sequence>
<reference evidence="1 2" key="1">
    <citation type="submission" date="2019-03" db="EMBL/GenBank/DDBJ databases">
        <title>Nematode-trapping fungi genome.</title>
        <authorList>
            <person name="Vidal-Diez De Ulzurrun G."/>
        </authorList>
    </citation>
    <scope>NUCLEOTIDE SEQUENCE [LARGE SCALE GENOMIC DNA]</scope>
    <source>
        <strain evidence="1 2">TWF154</strain>
    </source>
</reference>
<organism evidence="1 2">
    <name type="scientific">Orbilia oligospora</name>
    <name type="common">Nematode-trapping fungus</name>
    <name type="synonym">Arthrobotrys oligospora</name>
    <dbReference type="NCBI Taxonomy" id="2813651"/>
    <lineage>
        <taxon>Eukaryota</taxon>
        <taxon>Fungi</taxon>
        <taxon>Dikarya</taxon>
        <taxon>Ascomycota</taxon>
        <taxon>Pezizomycotina</taxon>
        <taxon>Orbiliomycetes</taxon>
        <taxon>Orbiliales</taxon>
        <taxon>Orbiliaceae</taxon>
        <taxon>Orbilia</taxon>
    </lineage>
</organism>
<comment type="caution">
    <text evidence="1">The sequence shown here is derived from an EMBL/GenBank/DDBJ whole genome shotgun (WGS) entry which is preliminary data.</text>
</comment>
<name>A0A7C8KCG6_ORBOL</name>
<dbReference type="EMBL" id="SOZJ01000008">
    <property type="protein sequence ID" value="TGJ63303.1"/>
    <property type="molecule type" value="Genomic_DNA"/>
</dbReference>
<evidence type="ECO:0000313" key="2">
    <source>
        <dbReference type="Proteomes" id="UP000297595"/>
    </source>
</evidence>
<proteinExistence type="predicted"/>
<dbReference type="Proteomes" id="UP000297595">
    <property type="component" value="Unassembled WGS sequence"/>
</dbReference>
<evidence type="ECO:0000313" key="1">
    <source>
        <dbReference type="EMBL" id="TGJ63303.1"/>
    </source>
</evidence>
<accession>A0A7C8KCG6</accession>
<dbReference type="Gene3D" id="2.60.270.50">
    <property type="match status" value="1"/>
</dbReference>
<protein>
    <submittedName>
        <fullName evidence="1">Uncharacterized protein</fullName>
    </submittedName>
</protein>
<gene>
    <name evidence="1" type="ORF">EYR41_011234</name>
</gene>
<dbReference type="AlphaFoldDB" id="A0A7C8KCG6"/>